<dbReference type="InterPro" id="IPR017937">
    <property type="entry name" value="Thioredoxin_CS"/>
</dbReference>
<dbReference type="Pfam" id="PF08534">
    <property type="entry name" value="Redoxin"/>
    <property type="match status" value="1"/>
</dbReference>
<dbReference type="InterPro" id="IPR036249">
    <property type="entry name" value="Thioredoxin-like_sf"/>
</dbReference>
<evidence type="ECO:0000256" key="4">
    <source>
        <dbReference type="SAM" id="SignalP"/>
    </source>
</evidence>
<keyword evidence="7" id="KW-1185">Reference proteome</keyword>
<evidence type="ECO:0000256" key="1">
    <source>
        <dbReference type="ARBA" id="ARBA00004196"/>
    </source>
</evidence>
<feature type="compositionally biased region" description="Low complexity" evidence="3">
    <location>
        <begin position="26"/>
        <end position="38"/>
    </location>
</feature>
<dbReference type="PANTHER" id="PTHR42852:SF17">
    <property type="entry name" value="THIOREDOXIN-LIKE PROTEIN HI_1115"/>
    <property type="match status" value="1"/>
</dbReference>
<feature type="compositionally biased region" description="Basic and acidic residues" evidence="3">
    <location>
        <begin position="46"/>
        <end position="55"/>
    </location>
</feature>
<dbReference type="InterPro" id="IPR013766">
    <property type="entry name" value="Thioredoxin_domain"/>
</dbReference>
<evidence type="ECO:0000313" key="6">
    <source>
        <dbReference type="EMBL" id="MFD1947670.1"/>
    </source>
</evidence>
<sequence>MTRAATLLVLLLTASALTACGEEAEPTAATPAATSTSPEPAPSDKASPEEKKEAEPAAVPDTLDFTATTVGGEELDGATLAGKPVLLWFWAPWCPTCRGQVPQVEGLAADYDGELAVVGVGSLDSAEAIADFAGDVDGVTHLVDTDGVLWKKFGVAEQSSFVLLGADGEVAFEAGYGGSDALGSEVADVIG</sequence>
<feature type="chain" id="PRO_5046991195" evidence="4">
    <location>
        <begin position="20"/>
        <end position="191"/>
    </location>
</feature>
<dbReference type="SUPFAM" id="SSF52833">
    <property type="entry name" value="Thioredoxin-like"/>
    <property type="match status" value="1"/>
</dbReference>
<feature type="region of interest" description="Disordered" evidence="3">
    <location>
        <begin position="23"/>
        <end position="60"/>
    </location>
</feature>
<comment type="subcellular location">
    <subcellularLocation>
        <location evidence="1">Cell envelope</location>
    </subcellularLocation>
</comment>
<feature type="signal peptide" evidence="4">
    <location>
        <begin position="1"/>
        <end position="19"/>
    </location>
</feature>
<evidence type="ECO:0000256" key="2">
    <source>
        <dbReference type="ARBA" id="ARBA00022748"/>
    </source>
</evidence>
<proteinExistence type="predicted"/>
<dbReference type="PROSITE" id="PS00194">
    <property type="entry name" value="THIOREDOXIN_1"/>
    <property type="match status" value="1"/>
</dbReference>
<keyword evidence="2" id="KW-0201">Cytochrome c-type biogenesis</keyword>
<organism evidence="6 7">
    <name type="scientific">Nocardioides aestuarii</name>
    <dbReference type="NCBI Taxonomy" id="252231"/>
    <lineage>
        <taxon>Bacteria</taxon>
        <taxon>Bacillati</taxon>
        <taxon>Actinomycetota</taxon>
        <taxon>Actinomycetes</taxon>
        <taxon>Propionibacteriales</taxon>
        <taxon>Nocardioidaceae</taxon>
        <taxon>Nocardioides</taxon>
    </lineage>
</organism>
<dbReference type="PANTHER" id="PTHR42852">
    <property type="entry name" value="THIOL:DISULFIDE INTERCHANGE PROTEIN DSBE"/>
    <property type="match status" value="1"/>
</dbReference>
<dbReference type="EMBL" id="JBHUGD010000003">
    <property type="protein sequence ID" value="MFD1947670.1"/>
    <property type="molecule type" value="Genomic_DNA"/>
</dbReference>
<protein>
    <submittedName>
        <fullName evidence="6">Redoxin family protein</fullName>
    </submittedName>
</protein>
<dbReference type="PROSITE" id="PS51352">
    <property type="entry name" value="THIOREDOXIN_2"/>
    <property type="match status" value="1"/>
</dbReference>
<evidence type="ECO:0000259" key="5">
    <source>
        <dbReference type="PROSITE" id="PS51352"/>
    </source>
</evidence>
<accession>A0ABW4TLX9</accession>
<reference evidence="7" key="1">
    <citation type="journal article" date="2019" name="Int. J. Syst. Evol. Microbiol.">
        <title>The Global Catalogue of Microorganisms (GCM) 10K type strain sequencing project: providing services to taxonomists for standard genome sequencing and annotation.</title>
        <authorList>
            <consortium name="The Broad Institute Genomics Platform"/>
            <consortium name="The Broad Institute Genome Sequencing Center for Infectious Disease"/>
            <person name="Wu L."/>
            <person name="Ma J."/>
        </authorList>
    </citation>
    <scope>NUCLEOTIDE SEQUENCE [LARGE SCALE GENOMIC DNA]</scope>
    <source>
        <strain evidence="7">CGMCC 1.12477</strain>
    </source>
</reference>
<dbReference type="InterPro" id="IPR050553">
    <property type="entry name" value="Thioredoxin_ResA/DsbE_sf"/>
</dbReference>
<feature type="domain" description="Thioredoxin" evidence="5">
    <location>
        <begin position="56"/>
        <end position="191"/>
    </location>
</feature>
<name>A0ABW4TLX9_9ACTN</name>
<dbReference type="InterPro" id="IPR013740">
    <property type="entry name" value="Redoxin"/>
</dbReference>
<comment type="caution">
    <text evidence="6">The sequence shown here is derived from an EMBL/GenBank/DDBJ whole genome shotgun (WGS) entry which is preliminary data.</text>
</comment>
<keyword evidence="4" id="KW-0732">Signal</keyword>
<dbReference type="RefSeq" id="WP_343918968.1">
    <property type="nucleotide sequence ID" value="NZ_BAAAJT010000002.1"/>
</dbReference>
<dbReference type="PROSITE" id="PS51257">
    <property type="entry name" value="PROKAR_LIPOPROTEIN"/>
    <property type="match status" value="1"/>
</dbReference>
<gene>
    <name evidence="6" type="ORF">ACFSDE_12790</name>
</gene>
<dbReference type="Gene3D" id="3.40.30.10">
    <property type="entry name" value="Glutaredoxin"/>
    <property type="match status" value="1"/>
</dbReference>
<evidence type="ECO:0000256" key="3">
    <source>
        <dbReference type="SAM" id="MobiDB-lite"/>
    </source>
</evidence>
<dbReference type="Proteomes" id="UP001597351">
    <property type="component" value="Unassembled WGS sequence"/>
</dbReference>
<evidence type="ECO:0000313" key="7">
    <source>
        <dbReference type="Proteomes" id="UP001597351"/>
    </source>
</evidence>